<feature type="region of interest" description="Disordered" evidence="1">
    <location>
        <begin position="18"/>
        <end position="42"/>
    </location>
</feature>
<name>A0ABW1FX76_9ACTN</name>
<organism evidence="3 4">
    <name type="scientific">Streptacidiphilus monticola</name>
    <dbReference type="NCBI Taxonomy" id="2161674"/>
    <lineage>
        <taxon>Bacteria</taxon>
        <taxon>Bacillati</taxon>
        <taxon>Actinomycetota</taxon>
        <taxon>Actinomycetes</taxon>
        <taxon>Kitasatosporales</taxon>
        <taxon>Streptomycetaceae</taxon>
        <taxon>Streptacidiphilus</taxon>
    </lineage>
</organism>
<proteinExistence type="predicted"/>
<keyword evidence="2" id="KW-1133">Transmembrane helix</keyword>
<evidence type="ECO:0000256" key="1">
    <source>
        <dbReference type="SAM" id="MobiDB-lite"/>
    </source>
</evidence>
<evidence type="ECO:0000313" key="3">
    <source>
        <dbReference type="EMBL" id="MFC5905987.1"/>
    </source>
</evidence>
<protein>
    <submittedName>
        <fullName evidence="3">Uncharacterized protein</fullName>
    </submittedName>
</protein>
<evidence type="ECO:0000313" key="4">
    <source>
        <dbReference type="Proteomes" id="UP001596174"/>
    </source>
</evidence>
<reference evidence="4" key="1">
    <citation type="journal article" date="2019" name="Int. J. Syst. Evol. Microbiol.">
        <title>The Global Catalogue of Microorganisms (GCM) 10K type strain sequencing project: providing services to taxonomists for standard genome sequencing and annotation.</title>
        <authorList>
            <consortium name="The Broad Institute Genomics Platform"/>
            <consortium name="The Broad Institute Genome Sequencing Center for Infectious Disease"/>
            <person name="Wu L."/>
            <person name="Ma J."/>
        </authorList>
    </citation>
    <scope>NUCLEOTIDE SEQUENCE [LARGE SCALE GENOMIC DNA]</scope>
    <source>
        <strain evidence="4">JCM 4816</strain>
    </source>
</reference>
<dbReference type="Proteomes" id="UP001596174">
    <property type="component" value="Unassembled WGS sequence"/>
</dbReference>
<dbReference type="EMBL" id="JBHSQJ010000006">
    <property type="protein sequence ID" value="MFC5905987.1"/>
    <property type="molecule type" value="Genomic_DNA"/>
</dbReference>
<sequence>RRKALLGLAAHRSDRSRLDAVPPLRPSGRVSGARFPRARGGQRSGRALPWVLAVALAPLWLVAGEPLRQVVLRPRVRMRPSPGAALLADLLSHPALLALTAPARFLTSRHGRRRGGRIPPGRGDGPPPPAGDREPRNPPSVPPSDAVSLTP</sequence>
<dbReference type="RefSeq" id="WP_380578956.1">
    <property type="nucleotide sequence ID" value="NZ_JBHSQJ010000006.1"/>
</dbReference>
<evidence type="ECO:0000256" key="2">
    <source>
        <dbReference type="SAM" id="Phobius"/>
    </source>
</evidence>
<comment type="caution">
    <text evidence="3">The sequence shown here is derived from an EMBL/GenBank/DDBJ whole genome shotgun (WGS) entry which is preliminary data.</text>
</comment>
<feature type="non-terminal residue" evidence="3">
    <location>
        <position position="1"/>
    </location>
</feature>
<keyword evidence="2" id="KW-0812">Transmembrane</keyword>
<keyword evidence="4" id="KW-1185">Reference proteome</keyword>
<keyword evidence="2" id="KW-0472">Membrane</keyword>
<feature type="compositionally biased region" description="Basic residues" evidence="1">
    <location>
        <begin position="107"/>
        <end position="116"/>
    </location>
</feature>
<gene>
    <name evidence="3" type="ORF">ACFP3V_01965</name>
</gene>
<feature type="transmembrane region" description="Helical" evidence="2">
    <location>
        <begin position="47"/>
        <end position="63"/>
    </location>
</feature>
<feature type="transmembrane region" description="Helical" evidence="2">
    <location>
        <begin position="83"/>
        <end position="107"/>
    </location>
</feature>
<feature type="region of interest" description="Disordered" evidence="1">
    <location>
        <begin position="107"/>
        <end position="151"/>
    </location>
</feature>
<accession>A0ABW1FX76</accession>